<dbReference type="Proteomes" id="UP001066276">
    <property type="component" value="Chromosome 10"/>
</dbReference>
<name>A0AAV7MCD9_PLEWA</name>
<protein>
    <submittedName>
        <fullName evidence="2">Uncharacterized protein</fullName>
    </submittedName>
</protein>
<evidence type="ECO:0000313" key="3">
    <source>
        <dbReference type="Proteomes" id="UP001066276"/>
    </source>
</evidence>
<organism evidence="2 3">
    <name type="scientific">Pleurodeles waltl</name>
    <name type="common">Iberian ribbed newt</name>
    <dbReference type="NCBI Taxonomy" id="8319"/>
    <lineage>
        <taxon>Eukaryota</taxon>
        <taxon>Metazoa</taxon>
        <taxon>Chordata</taxon>
        <taxon>Craniata</taxon>
        <taxon>Vertebrata</taxon>
        <taxon>Euteleostomi</taxon>
        <taxon>Amphibia</taxon>
        <taxon>Batrachia</taxon>
        <taxon>Caudata</taxon>
        <taxon>Salamandroidea</taxon>
        <taxon>Salamandridae</taxon>
        <taxon>Pleurodelinae</taxon>
        <taxon>Pleurodeles</taxon>
    </lineage>
</organism>
<feature type="region of interest" description="Disordered" evidence="1">
    <location>
        <begin position="118"/>
        <end position="168"/>
    </location>
</feature>
<gene>
    <name evidence="2" type="ORF">NDU88_005536</name>
</gene>
<keyword evidence="3" id="KW-1185">Reference proteome</keyword>
<reference evidence="2" key="1">
    <citation type="journal article" date="2022" name="bioRxiv">
        <title>Sequencing and chromosome-scale assembly of the giantPleurodeles waltlgenome.</title>
        <authorList>
            <person name="Brown T."/>
            <person name="Elewa A."/>
            <person name="Iarovenko S."/>
            <person name="Subramanian E."/>
            <person name="Araus A.J."/>
            <person name="Petzold A."/>
            <person name="Susuki M."/>
            <person name="Suzuki K.-i.T."/>
            <person name="Hayashi T."/>
            <person name="Toyoda A."/>
            <person name="Oliveira C."/>
            <person name="Osipova E."/>
            <person name="Leigh N.D."/>
            <person name="Simon A."/>
            <person name="Yun M.H."/>
        </authorList>
    </citation>
    <scope>NUCLEOTIDE SEQUENCE</scope>
    <source>
        <strain evidence="2">20211129_DDA</strain>
        <tissue evidence="2">Liver</tissue>
    </source>
</reference>
<dbReference type="AlphaFoldDB" id="A0AAV7MCD9"/>
<sequence length="168" mass="17574">MAAPAPLRSEAVLSAPCCPHPSTRLAQQGRRRPHHTAGPPAGALGFQAPVGREGKDAQITMSAASSIDGGPQESVSLPPPRLLLTTLLVSDLPAQFTDLRGCLLPAPEAGVCHSVGAHTASTGRHPSWKSPPVSKIPRCRRDASDGRRVGRLAPCQPPMAELREDAPK</sequence>
<feature type="compositionally biased region" description="Basic and acidic residues" evidence="1">
    <location>
        <begin position="139"/>
        <end position="148"/>
    </location>
</feature>
<feature type="region of interest" description="Disordered" evidence="1">
    <location>
        <begin position="18"/>
        <end position="48"/>
    </location>
</feature>
<evidence type="ECO:0000313" key="2">
    <source>
        <dbReference type="EMBL" id="KAJ1100450.1"/>
    </source>
</evidence>
<proteinExistence type="predicted"/>
<evidence type="ECO:0000256" key="1">
    <source>
        <dbReference type="SAM" id="MobiDB-lite"/>
    </source>
</evidence>
<comment type="caution">
    <text evidence="2">The sequence shown here is derived from an EMBL/GenBank/DDBJ whole genome shotgun (WGS) entry which is preliminary data.</text>
</comment>
<accession>A0AAV7MCD9</accession>
<dbReference type="EMBL" id="JANPWB010000014">
    <property type="protein sequence ID" value="KAJ1100450.1"/>
    <property type="molecule type" value="Genomic_DNA"/>
</dbReference>